<dbReference type="RefSeq" id="WP_070876814.1">
    <property type="nucleotide sequence ID" value="NZ_CAJGAA010000001.1"/>
</dbReference>
<dbReference type="GO" id="GO:0016740">
    <property type="term" value="F:transferase activity"/>
    <property type="evidence" value="ECO:0007669"/>
    <property type="project" value="UniProtKB-KW"/>
</dbReference>
<dbReference type="InterPro" id="IPR052898">
    <property type="entry name" value="ACAD10-like"/>
</dbReference>
<accession>A0A6I2M564</accession>
<dbReference type="Proteomes" id="UP000441585">
    <property type="component" value="Unassembled WGS sequence"/>
</dbReference>
<evidence type="ECO:0000313" key="3">
    <source>
        <dbReference type="Proteomes" id="UP000441585"/>
    </source>
</evidence>
<dbReference type="EMBL" id="WKKF01000001">
    <property type="protein sequence ID" value="MRX53079.1"/>
    <property type="molecule type" value="Genomic_DNA"/>
</dbReference>
<reference evidence="2 3" key="1">
    <citation type="submission" date="2019-11" db="EMBL/GenBank/DDBJ databases">
        <title>Bacillus idriensis genome.</title>
        <authorList>
            <person name="Konopka E.N."/>
            <person name="Newman J.D."/>
        </authorList>
    </citation>
    <scope>NUCLEOTIDE SEQUENCE [LARGE SCALE GENOMIC DNA]</scope>
    <source>
        <strain evidence="2 3">DSM 19097</strain>
    </source>
</reference>
<dbReference type="SUPFAM" id="SSF56112">
    <property type="entry name" value="Protein kinase-like (PK-like)"/>
    <property type="match status" value="1"/>
</dbReference>
<dbReference type="AlphaFoldDB" id="A0A6I2M564"/>
<dbReference type="InterPro" id="IPR002575">
    <property type="entry name" value="Aminoglycoside_PTrfase"/>
</dbReference>
<dbReference type="PANTHER" id="PTHR47829">
    <property type="entry name" value="HYDROLASE, PUTATIVE (AFU_ORTHOLOGUE AFUA_1G12880)-RELATED"/>
    <property type="match status" value="1"/>
</dbReference>
<dbReference type="InterPro" id="IPR041726">
    <property type="entry name" value="ACAD10_11_N"/>
</dbReference>
<sequence>MKTINKYIDHEHINWNRLEMLVRETIPGIPNEVMKIKKFSEGYSNHTYLLSFGYSEYVLRRPPFGEIPAKAHDVKREFTILSKLHGVYPLAPKPYLYSEDTDIMGKHFYLMEKKQGVVINKVLPDSYGSAKLAGPSISKSIIDSLLMLQQVDYKKANLMDIGKPEGYLERQVHSWMKRYSNSKTNEISGVEELEKWLIMNMPTTLDTTIVHNDFKLNNLVLDPHEPTVVNGVLDWEMATIGDPMTDIGALITYWGESSDPDMGISVVTNQPGFFSRREMAEQYARVSGRDISNIDYYVAFGFYKLAVILQQLYFRWKKGATDDNRFENLLSPIANLIDMANLTRTNKIL</sequence>
<evidence type="ECO:0000259" key="1">
    <source>
        <dbReference type="Pfam" id="PF01636"/>
    </source>
</evidence>
<keyword evidence="3" id="KW-1185">Reference proteome</keyword>
<dbReference type="PANTHER" id="PTHR47829:SF1">
    <property type="entry name" value="HAD FAMILY PHOSPHATASE"/>
    <property type="match status" value="1"/>
</dbReference>
<dbReference type="Gene3D" id="3.30.200.20">
    <property type="entry name" value="Phosphorylase Kinase, domain 1"/>
    <property type="match status" value="1"/>
</dbReference>
<dbReference type="CDD" id="cd05154">
    <property type="entry name" value="ACAD10_11_N-like"/>
    <property type="match status" value="1"/>
</dbReference>
<dbReference type="Pfam" id="PF01636">
    <property type="entry name" value="APH"/>
    <property type="match status" value="1"/>
</dbReference>
<dbReference type="Gene3D" id="3.90.1200.10">
    <property type="match status" value="1"/>
</dbReference>
<feature type="domain" description="Aminoglycoside phosphotransferase" evidence="1">
    <location>
        <begin position="36"/>
        <end position="261"/>
    </location>
</feature>
<comment type="caution">
    <text evidence="2">The sequence shown here is derived from an EMBL/GenBank/DDBJ whole genome shotgun (WGS) entry which is preliminary data.</text>
</comment>
<evidence type="ECO:0000313" key="2">
    <source>
        <dbReference type="EMBL" id="MRX53079.1"/>
    </source>
</evidence>
<keyword evidence="2" id="KW-0808">Transferase</keyword>
<dbReference type="InterPro" id="IPR011009">
    <property type="entry name" value="Kinase-like_dom_sf"/>
</dbReference>
<name>A0A6I2M564_9BACI</name>
<proteinExistence type="predicted"/>
<protein>
    <submittedName>
        <fullName evidence="2">Phosphotransferase</fullName>
    </submittedName>
</protein>
<gene>
    <name evidence="2" type="ORF">GJU41_03780</name>
</gene>
<organism evidence="2 3">
    <name type="scientific">Metabacillus idriensis</name>
    <dbReference type="NCBI Taxonomy" id="324768"/>
    <lineage>
        <taxon>Bacteria</taxon>
        <taxon>Bacillati</taxon>
        <taxon>Bacillota</taxon>
        <taxon>Bacilli</taxon>
        <taxon>Bacillales</taxon>
        <taxon>Bacillaceae</taxon>
        <taxon>Metabacillus</taxon>
    </lineage>
</organism>